<sequence>MTTRFIQKRLNEYIEGLKNDEIEYVSKDEENPIDWSKYDEAQINEIKDMLLSIRDVVDGAVRELGLDEGKKVGRGRPPYPAGDLAKAVLLQQYFEVPNRAAVGFVDLFKEKLGIEQTFSYKTLERAYDDPHVAMILREVFKMTQEPAGEKEHNFAPDGTGIPATLKVNWARDSEDGENQYKFLKMVAMMGTNYHPISAVEFPDNPAAHESPYFEPLLEETAANYSSIEGVSADAAYLSRDNCNLVEFAGGTPRFYPKEGIILKRRGSWAWTEMLLDFIDDPQQWLRDYHKRSNAESAFSAFKRKFLAPLRKCLHLRRKAEAFSRVIDYNLRRVTQLRRIEGFKVPWILS</sequence>
<evidence type="ECO:0000313" key="3">
    <source>
        <dbReference type="Proteomes" id="UP000070565"/>
    </source>
</evidence>
<keyword evidence="3" id="KW-1185">Reference proteome</keyword>
<dbReference type="EMBL" id="LHXZ01000076">
    <property type="protein sequence ID" value="KXB01989.1"/>
    <property type="molecule type" value="Genomic_DNA"/>
</dbReference>
<protein>
    <recommendedName>
        <fullName evidence="1">Transposase IS4-like domain-containing protein</fullName>
    </recommendedName>
</protein>
<feature type="domain" description="Transposase IS4-like" evidence="1">
    <location>
        <begin position="157"/>
        <end position="320"/>
    </location>
</feature>
<dbReference type="Proteomes" id="UP000070565">
    <property type="component" value="Unassembled WGS sequence"/>
</dbReference>
<reference evidence="2 3" key="1">
    <citation type="journal article" date="2016" name="Sci. Rep.">
        <title>Metabolic traits of an uncultured archaeal lineage -MSBL1- from brine pools of the Red Sea.</title>
        <authorList>
            <person name="Mwirichia R."/>
            <person name="Alam I."/>
            <person name="Rashid M."/>
            <person name="Vinu M."/>
            <person name="Ba-Alawi W."/>
            <person name="Anthony Kamau A."/>
            <person name="Kamanda Ngugi D."/>
            <person name="Goker M."/>
            <person name="Klenk H.P."/>
            <person name="Bajic V."/>
            <person name="Stingl U."/>
        </authorList>
    </citation>
    <scope>NUCLEOTIDE SEQUENCE [LARGE SCALE GENOMIC DNA]</scope>
    <source>
        <strain evidence="2">SCGC-AAA261F19</strain>
    </source>
</reference>
<dbReference type="GO" id="GO:0004803">
    <property type="term" value="F:transposase activity"/>
    <property type="evidence" value="ECO:0007669"/>
    <property type="project" value="InterPro"/>
</dbReference>
<dbReference type="Pfam" id="PF01609">
    <property type="entry name" value="DDE_Tnp_1"/>
    <property type="match status" value="1"/>
</dbReference>
<dbReference type="GO" id="GO:0003677">
    <property type="term" value="F:DNA binding"/>
    <property type="evidence" value="ECO:0007669"/>
    <property type="project" value="InterPro"/>
</dbReference>
<accession>A0A133V6B9</accession>
<evidence type="ECO:0000259" key="1">
    <source>
        <dbReference type="Pfam" id="PF01609"/>
    </source>
</evidence>
<dbReference type="AlphaFoldDB" id="A0A133V6B9"/>
<gene>
    <name evidence="2" type="ORF">AKJ45_03790</name>
</gene>
<dbReference type="InterPro" id="IPR002559">
    <property type="entry name" value="Transposase_11"/>
</dbReference>
<name>A0A133V6B9_9EURY</name>
<dbReference type="GO" id="GO:0006313">
    <property type="term" value="P:DNA transposition"/>
    <property type="evidence" value="ECO:0007669"/>
    <property type="project" value="InterPro"/>
</dbReference>
<comment type="caution">
    <text evidence="2">The sequence shown here is derived from an EMBL/GenBank/DDBJ whole genome shotgun (WGS) entry which is preliminary data.</text>
</comment>
<organism evidence="2 3">
    <name type="scientific">candidate division MSBL1 archaeon SCGC-AAA261F19</name>
    <dbReference type="NCBI Taxonomy" id="1698275"/>
    <lineage>
        <taxon>Archaea</taxon>
        <taxon>Methanobacteriati</taxon>
        <taxon>Methanobacteriota</taxon>
        <taxon>candidate division MSBL1</taxon>
    </lineage>
</organism>
<evidence type="ECO:0000313" key="2">
    <source>
        <dbReference type="EMBL" id="KXB01989.1"/>
    </source>
</evidence>
<proteinExistence type="predicted"/>